<keyword evidence="5" id="KW-1133">Transmembrane helix</keyword>
<dbReference type="EMBL" id="NEVH01020341">
    <property type="protein sequence ID" value="PNF21594.1"/>
    <property type="molecule type" value="Genomic_DNA"/>
</dbReference>
<dbReference type="GO" id="GO:0034703">
    <property type="term" value="C:cation channel complex"/>
    <property type="evidence" value="ECO:0007669"/>
    <property type="project" value="TreeGrafter"/>
</dbReference>
<dbReference type="InterPro" id="IPR005821">
    <property type="entry name" value="Ion_trans_dom"/>
</dbReference>
<evidence type="ECO:0000256" key="6">
    <source>
        <dbReference type="ARBA" id="ARBA00023043"/>
    </source>
</evidence>
<feature type="region of interest" description="Disordered" evidence="11">
    <location>
        <begin position="1"/>
        <end position="28"/>
    </location>
</feature>
<keyword evidence="4" id="KW-0677">Repeat</keyword>
<evidence type="ECO:0000256" key="9">
    <source>
        <dbReference type="ARBA" id="ARBA00023303"/>
    </source>
</evidence>
<protein>
    <recommendedName>
        <fullName evidence="12">Transient receptor ion channel domain-containing protein</fullName>
    </recommendedName>
</protein>
<dbReference type="Pfam" id="PF12796">
    <property type="entry name" value="Ank_2"/>
    <property type="match status" value="1"/>
</dbReference>
<comment type="caution">
    <text evidence="13">The sequence shown here is derived from an EMBL/GenBank/DDBJ whole genome shotgun (WGS) entry which is preliminary data.</text>
</comment>
<name>A0A2J7PZ24_9NEOP</name>
<dbReference type="PANTHER" id="PTHR10117:SF51">
    <property type="entry name" value="TRANSIENT RECEPTOR POTENTIAL PROTEIN"/>
    <property type="match status" value="1"/>
</dbReference>
<keyword evidence="3" id="KW-0812">Transmembrane</keyword>
<dbReference type="GO" id="GO:0051480">
    <property type="term" value="P:regulation of cytosolic calcium ion concentration"/>
    <property type="evidence" value="ECO:0007669"/>
    <property type="project" value="TreeGrafter"/>
</dbReference>
<dbReference type="GO" id="GO:0070679">
    <property type="term" value="F:inositol 1,4,5 trisphosphate binding"/>
    <property type="evidence" value="ECO:0007669"/>
    <property type="project" value="TreeGrafter"/>
</dbReference>
<evidence type="ECO:0000256" key="8">
    <source>
        <dbReference type="ARBA" id="ARBA00023136"/>
    </source>
</evidence>
<dbReference type="GO" id="GO:0005886">
    <property type="term" value="C:plasma membrane"/>
    <property type="evidence" value="ECO:0007669"/>
    <property type="project" value="TreeGrafter"/>
</dbReference>
<dbReference type="PROSITE" id="PS50088">
    <property type="entry name" value="ANK_REPEAT"/>
    <property type="match status" value="1"/>
</dbReference>
<keyword evidence="2" id="KW-0813">Transport</keyword>
<evidence type="ECO:0000256" key="1">
    <source>
        <dbReference type="ARBA" id="ARBA00004141"/>
    </source>
</evidence>
<dbReference type="Proteomes" id="UP000235965">
    <property type="component" value="Unassembled WGS sequence"/>
</dbReference>
<keyword evidence="7" id="KW-0406">Ion transport</keyword>
<keyword evidence="14" id="KW-1185">Reference proteome</keyword>
<reference evidence="13 14" key="1">
    <citation type="submission" date="2017-12" db="EMBL/GenBank/DDBJ databases">
        <title>Hemimetabolous genomes reveal molecular basis of termite eusociality.</title>
        <authorList>
            <person name="Harrison M.C."/>
            <person name="Jongepier E."/>
            <person name="Robertson H.M."/>
            <person name="Arning N."/>
            <person name="Bitard-Feildel T."/>
            <person name="Chao H."/>
            <person name="Childers C.P."/>
            <person name="Dinh H."/>
            <person name="Doddapaneni H."/>
            <person name="Dugan S."/>
            <person name="Gowin J."/>
            <person name="Greiner C."/>
            <person name="Han Y."/>
            <person name="Hu H."/>
            <person name="Hughes D.S.T."/>
            <person name="Huylmans A.-K."/>
            <person name="Kemena C."/>
            <person name="Kremer L.P.M."/>
            <person name="Lee S.L."/>
            <person name="Lopez-Ezquerra A."/>
            <person name="Mallet L."/>
            <person name="Monroy-Kuhn J.M."/>
            <person name="Moser A."/>
            <person name="Murali S.C."/>
            <person name="Muzny D.M."/>
            <person name="Otani S."/>
            <person name="Piulachs M.-D."/>
            <person name="Poelchau M."/>
            <person name="Qu J."/>
            <person name="Schaub F."/>
            <person name="Wada-Katsumata A."/>
            <person name="Worley K.C."/>
            <person name="Xie Q."/>
            <person name="Ylla G."/>
            <person name="Poulsen M."/>
            <person name="Gibbs R.A."/>
            <person name="Schal C."/>
            <person name="Richards S."/>
            <person name="Belles X."/>
            <person name="Korb J."/>
            <person name="Bornberg-Bauer E."/>
        </authorList>
    </citation>
    <scope>NUCLEOTIDE SEQUENCE [LARGE SCALE GENOMIC DNA]</scope>
    <source>
        <tissue evidence="13">Whole body</tissue>
    </source>
</reference>
<feature type="domain" description="Transient receptor ion channel" evidence="12">
    <location>
        <begin position="182"/>
        <end position="244"/>
    </location>
</feature>
<evidence type="ECO:0000256" key="11">
    <source>
        <dbReference type="SAM" id="MobiDB-lite"/>
    </source>
</evidence>
<comment type="subcellular location">
    <subcellularLocation>
        <location evidence="1">Membrane</location>
        <topology evidence="1">Multi-pass membrane protein</topology>
    </subcellularLocation>
</comment>
<evidence type="ECO:0000256" key="10">
    <source>
        <dbReference type="PROSITE-ProRule" id="PRU00023"/>
    </source>
</evidence>
<dbReference type="Pfam" id="PF08344">
    <property type="entry name" value="TRP_2"/>
    <property type="match status" value="1"/>
</dbReference>
<feature type="repeat" description="ANK" evidence="10">
    <location>
        <begin position="147"/>
        <end position="179"/>
    </location>
</feature>
<organism evidence="13 14">
    <name type="scientific">Cryptotermes secundus</name>
    <dbReference type="NCBI Taxonomy" id="105785"/>
    <lineage>
        <taxon>Eukaryota</taxon>
        <taxon>Metazoa</taxon>
        <taxon>Ecdysozoa</taxon>
        <taxon>Arthropoda</taxon>
        <taxon>Hexapoda</taxon>
        <taxon>Insecta</taxon>
        <taxon>Pterygota</taxon>
        <taxon>Neoptera</taxon>
        <taxon>Polyneoptera</taxon>
        <taxon>Dictyoptera</taxon>
        <taxon>Blattodea</taxon>
        <taxon>Blattoidea</taxon>
        <taxon>Termitoidae</taxon>
        <taxon>Kalotermitidae</taxon>
        <taxon>Cryptotermitinae</taxon>
        <taxon>Cryptotermes</taxon>
    </lineage>
</organism>
<dbReference type="FunFam" id="1.25.40.20:FF:000402">
    <property type="entry name" value="Transient receptor potential channel"/>
    <property type="match status" value="1"/>
</dbReference>
<dbReference type="GO" id="GO:0015279">
    <property type="term" value="F:store-operated calcium channel activity"/>
    <property type="evidence" value="ECO:0007669"/>
    <property type="project" value="TreeGrafter"/>
</dbReference>
<evidence type="ECO:0000313" key="14">
    <source>
        <dbReference type="Proteomes" id="UP000235965"/>
    </source>
</evidence>
<dbReference type="SMART" id="SM00248">
    <property type="entry name" value="ANK"/>
    <property type="match status" value="2"/>
</dbReference>
<dbReference type="SUPFAM" id="SSF48403">
    <property type="entry name" value="Ankyrin repeat"/>
    <property type="match status" value="1"/>
</dbReference>
<dbReference type="InterPro" id="IPR002110">
    <property type="entry name" value="Ankyrin_rpt"/>
</dbReference>
<dbReference type="InterPro" id="IPR013555">
    <property type="entry name" value="TRP_dom"/>
</dbReference>
<evidence type="ECO:0000256" key="5">
    <source>
        <dbReference type="ARBA" id="ARBA00022989"/>
    </source>
</evidence>
<dbReference type="InterPro" id="IPR002153">
    <property type="entry name" value="TRPC_channel"/>
</dbReference>
<dbReference type="PROSITE" id="PS50297">
    <property type="entry name" value="ANK_REP_REGION"/>
    <property type="match status" value="1"/>
</dbReference>
<evidence type="ECO:0000259" key="12">
    <source>
        <dbReference type="SMART" id="SM01420"/>
    </source>
</evidence>
<dbReference type="STRING" id="105785.A0A2J7PZ24"/>
<dbReference type="SMART" id="SM01420">
    <property type="entry name" value="TRP_2"/>
    <property type="match status" value="1"/>
</dbReference>
<dbReference type="InterPro" id="IPR036770">
    <property type="entry name" value="Ankyrin_rpt-contain_sf"/>
</dbReference>
<sequence length="498" mass="57440">MKGTESQENLVQESESVLQTEESLDSQPEFSLTLTEKQFLTHAERGDCASVRSLLEKYEGQPEQLNINCMDPLNRTALITAIENENLDLMKILLEWNIEVKDALLHAIKEEYVEGVEVLLAWEELKHKPGQPYSWESLDCASSTFTPDITPLILAAHTNNYEILKILLDRGATLPMPHDVRCACDECVLSNEMDSLRHSQSRINAYRALTSPSLISLSSRDPLLTAFELSWELRKLSRVENQFSDEYNAMRSQCQEFATALLDHIRTSLELEVVLNHDPDGEYWEPGERQTLERLKLAIKYKQKQATHPNVQQLLAAIWYEGLPGFRRKSIASQLLEVAKLGAMFPVYSTIYMLAPTSKMGMFMKKPFVKFICHSSSYAFFLMLLSLASQRVEFLVIEWFGTPWMKSVLEDWKRKERGSLPGPIEYCIIFYVISLIWSEVRSLWTDGLLEYISDLWNIVDFITNAFYLIWISLRFASWYIVQVYRSEGKVIHLTIYGP</sequence>
<evidence type="ECO:0000313" key="13">
    <source>
        <dbReference type="EMBL" id="PNF21594.1"/>
    </source>
</evidence>
<dbReference type="Pfam" id="PF00520">
    <property type="entry name" value="Ion_trans"/>
    <property type="match status" value="1"/>
</dbReference>
<evidence type="ECO:0000256" key="4">
    <source>
        <dbReference type="ARBA" id="ARBA00022737"/>
    </source>
</evidence>
<evidence type="ECO:0000256" key="7">
    <source>
        <dbReference type="ARBA" id="ARBA00023065"/>
    </source>
</evidence>
<dbReference type="PANTHER" id="PTHR10117">
    <property type="entry name" value="TRANSIENT RECEPTOR POTENTIAL CHANNEL"/>
    <property type="match status" value="1"/>
</dbReference>
<accession>A0A2J7PZ24</accession>
<dbReference type="InParanoid" id="A0A2J7PZ24"/>
<evidence type="ECO:0000256" key="3">
    <source>
        <dbReference type="ARBA" id="ARBA00022692"/>
    </source>
</evidence>
<evidence type="ECO:0000256" key="2">
    <source>
        <dbReference type="ARBA" id="ARBA00022448"/>
    </source>
</evidence>
<keyword evidence="6 10" id="KW-0040">ANK repeat</keyword>
<keyword evidence="9" id="KW-0407">Ion channel</keyword>
<dbReference type="AlphaFoldDB" id="A0A2J7PZ24"/>
<dbReference type="Pfam" id="PF00023">
    <property type="entry name" value="Ank"/>
    <property type="match status" value="1"/>
</dbReference>
<dbReference type="OrthoDB" id="2373987at2759"/>
<gene>
    <name evidence="13" type="ORF">B7P43_G12721</name>
</gene>
<proteinExistence type="predicted"/>
<keyword evidence="8" id="KW-0472">Membrane</keyword>
<dbReference type="Gene3D" id="1.25.40.20">
    <property type="entry name" value="Ankyrin repeat-containing domain"/>
    <property type="match status" value="1"/>
</dbReference>